<name>A0A834HV85_RHYFE</name>
<keyword evidence="1" id="KW-1133">Transmembrane helix</keyword>
<dbReference type="AlphaFoldDB" id="A0A834HV85"/>
<keyword evidence="3" id="KW-1185">Reference proteome</keyword>
<reference evidence="2" key="1">
    <citation type="submission" date="2020-08" db="EMBL/GenBank/DDBJ databases">
        <title>Genome sequencing and assembly of the red palm weevil Rhynchophorus ferrugineus.</title>
        <authorList>
            <person name="Dias G.B."/>
            <person name="Bergman C.M."/>
            <person name="Manee M."/>
        </authorList>
    </citation>
    <scope>NUCLEOTIDE SEQUENCE</scope>
    <source>
        <strain evidence="2">AA-2017</strain>
        <tissue evidence="2">Whole larva</tissue>
    </source>
</reference>
<sequence>MYLQDSLRLNSAKSAANIPKVRQVIYTPSMKTNNGVDVLDPGALYTIVRNLKVRNKKFILEKLLFIKLILFFVAVKILFSLIIIFLTINLPENEKDL</sequence>
<accession>A0A834HV85</accession>
<protein>
    <submittedName>
        <fullName evidence="2">Uncharacterized protein</fullName>
    </submittedName>
</protein>
<comment type="caution">
    <text evidence="2">The sequence shown here is derived from an EMBL/GenBank/DDBJ whole genome shotgun (WGS) entry which is preliminary data.</text>
</comment>
<gene>
    <name evidence="2" type="ORF">GWI33_021094</name>
</gene>
<keyword evidence="1" id="KW-0812">Transmembrane</keyword>
<dbReference type="Proteomes" id="UP000625711">
    <property type="component" value="Unassembled WGS sequence"/>
</dbReference>
<proteinExistence type="predicted"/>
<evidence type="ECO:0000313" key="2">
    <source>
        <dbReference type="EMBL" id="KAF7265435.1"/>
    </source>
</evidence>
<evidence type="ECO:0000313" key="3">
    <source>
        <dbReference type="Proteomes" id="UP000625711"/>
    </source>
</evidence>
<feature type="transmembrane region" description="Helical" evidence="1">
    <location>
        <begin position="64"/>
        <end position="88"/>
    </location>
</feature>
<organism evidence="2 3">
    <name type="scientific">Rhynchophorus ferrugineus</name>
    <name type="common">Red palm weevil</name>
    <name type="synonym">Curculio ferrugineus</name>
    <dbReference type="NCBI Taxonomy" id="354439"/>
    <lineage>
        <taxon>Eukaryota</taxon>
        <taxon>Metazoa</taxon>
        <taxon>Ecdysozoa</taxon>
        <taxon>Arthropoda</taxon>
        <taxon>Hexapoda</taxon>
        <taxon>Insecta</taxon>
        <taxon>Pterygota</taxon>
        <taxon>Neoptera</taxon>
        <taxon>Endopterygota</taxon>
        <taxon>Coleoptera</taxon>
        <taxon>Polyphaga</taxon>
        <taxon>Cucujiformia</taxon>
        <taxon>Curculionidae</taxon>
        <taxon>Dryophthorinae</taxon>
        <taxon>Rhynchophorus</taxon>
    </lineage>
</organism>
<dbReference type="EMBL" id="JAACXV010014612">
    <property type="protein sequence ID" value="KAF7265435.1"/>
    <property type="molecule type" value="Genomic_DNA"/>
</dbReference>
<keyword evidence="1" id="KW-0472">Membrane</keyword>
<evidence type="ECO:0000256" key="1">
    <source>
        <dbReference type="SAM" id="Phobius"/>
    </source>
</evidence>